<dbReference type="SMART" id="SM00089">
    <property type="entry name" value="PKD"/>
    <property type="match status" value="1"/>
</dbReference>
<accession>A0A3P8XMG3</accession>
<dbReference type="FunFam" id="2.60.40.10:FF:001512">
    <property type="entry name" value="Premelanosome protein a"/>
    <property type="match status" value="1"/>
</dbReference>
<keyword evidence="2" id="KW-0325">Glycoprotein</keyword>
<dbReference type="AlphaFoldDB" id="A0A3P8XMG3"/>
<dbReference type="GO" id="GO:0005886">
    <property type="term" value="C:plasma membrane"/>
    <property type="evidence" value="ECO:0007669"/>
    <property type="project" value="TreeGrafter"/>
</dbReference>
<feature type="compositionally biased region" description="Low complexity" evidence="4">
    <location>
        <begin position="355"/>
        <end position="366"/>
    </location>
</feature>
<name>A0A3P8XMG3_ESOLU</name>
<reference evidence="9" key="1">
    <citation type="journal article" date="2014" name="PLoS ONE">
        <title>The genome and linkage map of the northern pike (Esox lucius): conserved synteny revealed between the salmonid sister group and the Neoteleostei.</title>
        <authorList>
            <person name="Rondeau E.B."/>
            <person name="Minkley D.R."/>
            <person name="Leong J.S."/>
            <person name="Messmer A.M."/>
            <person name="Jantzen J.R."/>
            <person name="von Schalburg K.R."/>
            <person name="Lemon C."/>
            <person name="Bird N.H."/>
            <person name="Koop B.F."/>
        </authorList>
    </citation>
    <scope>NUCLEOTIDE SEQUENCE</scope>
</reference>
<proteinExistence type="inferred from homology"/>
<reference evidence="8" key="4">
    <citation type="submission" date="2025-09" db="UniProtKB">
        <authorList>
            <consortium name="Ensembl"/>
        </authorList>
    </citation>
    <scope>IDENTIFICATION</scope>
</reference>
<dbReference type="Pfam" id="PF00801">
    <property type="entry name" value="PKD"/>
    <property type="match status" value="1"/>
</dbReference>
<dbReference type="PANTHER" id="PTHR11861:SF12">
    <property type="entry name" value="MELANOCYTE PROTEIN PMEL 17 PRECURSOR"/>
    <property type="match status" value="1"/>
</dbReference>
<dbReference type="PROSITE" id="PS50093">
    <property type="entry name" value="PKD"/>
    <property type="match status" value="1"/>
</dbReference>
<dbReference type="OrthoDB" id="9939762at2759"/>
<keyword evidence="5" id="KW-1133">Transmembrane helix</keyword>
<keyword evidence="9" id="KW-1185">Reference proteome</keyword>
<reference evidence="8" key="3">
    <citation type="submission" date="2025-08" db="UniProtKB">
        <authorList>
            <consortium name="Ensembl"/>
        </authorList>
    </citation>
    <scope>IDENTIFICATION</scope>
</reference>
<evidence type="ECO:0000256" key="5">
    <source>
        <dbReference type="SAM" id="Phobius"/>
    </source>
</evidence>
<dbReference type="OMA" id="EIVQMEN"/>
<dbReference type="SUPFAM" id="SSF49299">
    <property type="entry name" value="PKD domain"/>
    <property type="match status" value="1"/>
</dbReference>
<protein>
    <recommendedName>
        <fullName evidence="7">PKD domain-containing protein</fullName>
    </recommendedName>
</protein>
<keyword evidence="5" id="KW-0472">Membrane</keyword>
<dbReference type="InterPro" id="IPR046846">
    <property type="entry name" value="PKAT_KLD"/>
</dbReference>
<evidence type="ECO:0000313" key="9">
    <source>
        <dbReference type="Proteomes" id="UP000265140"/>
    </source>
</evidence>
<dbReference type="Pfam" id="PF20433">
    <property type="entry name" value="PKAT_KLD"/>
    <property type="match status" value="1"/>
</dbReference>
<feature type="signal peptide" evidence="6">
    <location>
        <begin position="1"/>
        <end position="20"/>
    </location>
</feature>
<dbReference type="GeneTree" id="ENSGT00950000183188"/>
<dbReference type="InterPro" id="IPR035986">
    <property type="entry name" value="PKD_dom_sf"/>
</dbReference>
<dbReference type="InterPro" id="IPR022409">
    <property type="entry name" value="PKD/Chitinase_dom"/>
</dbReference>
<feature type="transmembrane region" description="Helical" evidence="5">
    <location>
        <begin position="537"/>
        <end position="560"/>
    </location>
</feature>
<dbReference type="GeneID" id="105013599"/>
<dbReference type="KEGG" id="els:105013599"/>
<dbReference type="InterPro" id="IPR013783">
    <property type="entry name" value="Ig-like_fold"/>
</dbReference>
<evidence type="ECO:0000256" key="1">
    <source>
        <dbReference type="ARBA" id="ARBA00022729"/>
    </source>
</evidence>
<dbReference type="InterPro" id="IPR045219">
    <property type="entry name" value="PKAT"/>
</dbReference>
<dbReference type="InterPro" id="IPR000601">
    <property type="entry name" value="PKD_dom"/>
</dbReference>
<evidence type="ECO:0000256" key="6">
    <source>
        <dbReference type="SAM" id="SignalP"/>
    </source>
</evidence>
<evidence type="ECO:0000256" key="2">
    <source>
        <dbReference type="ARBA" id="ARBA00023180"/>
    </source>
</evidence>
<evidence type="ECO:0000259" key="7">
    <source>
        <dbReference type="PROSITE" id="PS50093"/>
    </source>
</evidence>
<organism evidence="8 9">
    <name type="scientific">Esox lucius</name>
    <name type="common">Northern pike</name>
    <dbReference type="NCBI Taxonomy" id="8010"/>
    <lineage>
        <taxon>Eukaryota</taxon>
        <taxon>Metazoa</taxon>
        <taxon>Chordata</taxon>
        <taxon>Craniata</taxon>
        <taxon>Vertebrata</taxon>
        <taxon>Euteleostomi</taxon>
        <taxon>Actinopterygii</taxon>
        <taxon>Neopterygii</taxon>
        <taxon>Teleostei</taxon>
        <taxon>Protacanthopterygii</taxon>
        <taxon>Esociformes</taxon>
        <taxon>Esocidae</taxon>
        <taxon>Esox</taxon>
    </lineage>
</organism>
<dbReference type="Ensembl" id="ENSELUT00000010161.3">
    <property type="protein sequence ID" value="ENSELUP00000005736.2"/>
    <property type="gene ID" value="ENSELUG00000006726.3"/>
</dbReference>
<evidence type="ECO:0000313" key="8">
    <source>
        <dbReference type="Ensembl" id="ENSELUP00000005736.2"/>
    </source>
</evidence>
<keyword evidence="5" id="KW-0812">Transmembrane</keyword>
<feature type="domain" description="PKD" evidence="7">
    <location>
        <begin position="245"/>
        <end position="282"/>
    </location>
</feature>
<dbReference type="STRING" id="8010.ENSELUP00000005736"/>
<evidence type="ECO:0000256" key="4">
    <source>
        <dbReference type="SAM" id="MobiDB-lite"/>
    </source>
</evidence>
<comment type="similarity">
    <text evidence="3">Belongs to the PMEL/NMB family.</text>
</comment>
<feature type="chain" id="PRO_5044272904" description="PKD domain-containing protein" evidence="6">
    <location>
        <begin position="21"/>
        <end position="614"/>
    </location>
</feature>
<dbReference type="RefSeq" id="XP_010873510.2">
    <property type="nucleotide sequence ID" value="XM_010875208.3"/>
</dbReference>
<dbReference type="CTD" id="562810"/>
<dbReference type="Gene3D" id="2.60.40.10">
    <property type="entry name" value="Immunoglobulins"/>
    <property type="match status" value="1"/>
</dbReference>
<keyword evidence="1 6" id="KW-0732">Signal</keyword>
<dbReference type="Pfam" id="PF26141">
    <property type="entry name" value="PMEL_NMB_N"/>
    <property type="match status" value="1"/>
</dbReference>
<evidence type="ECO:0000256" key="3">
    <source>
        <dbReference type="ARBA" id="ARBA00025776"/>
    </source>
</evidence>
<feature type="region of interest" description="Disordered" evidence="4">
    <location>
        <begin position="339"/>
        <end position="366"/>
    </location>
</feature>
<dbReference type="InParanoid" id="A0A3P8XMG3"/>
<dbReference type="GO" id="GO:0032438">
    <property type="term" value="P:melanosome organization"/>
    <property type="evidence" value="ECO:0007669"/>
    <property type="project" value="TreeGrafter"/>
</dbReference>
<dbReference type="GO" id="GO:0042470">
    <property type="term" value="C:melanosome"/>
    <property type="evidence" value="ECO:0007669"/>
    <property type="project" value="TreeGrafter"/>
</dbReference>
<dbReference type="CDD" id="cd00146">
    <property type="entry name" value="PKD"/>
    <property type="match status" value="1"/>
</dbReference>
<dbReference type="Bgee" id="ENSELUG00000006726">
    <property type="expression patterns" value="Expressed in camera-type eye and 6 other cell types or tissues"/>
</dbReference>
<dbReference type="Proteomes" id="UP000265140">
    <property type="component" value="Chromosome 12"/>
</dbReference>
<dbReference type="InterPro" id="IPR059017">
    <property type="entry name" value="PMEL_NMB_N"/>
</dbReference>
<sequence length="614" mass="65718">MRTETALAVLVLALLSSSAAKPKSRFTRYPSWNTKMYPLWKEEDSRYKDSWKGGKVKFIVGSDAPTLTGGKVTFTIELQFPPNQKTTPEGEVVWAENCTVNGTTYHQSEPVYPAPDTEWNGVFPDGAPFQKGGGKPPPYVFVWKTWGQYWQVSDGSSSSLTIGTDNVAVGSYIVDIVIYHYRSHEKFIPLGYASTQFSITDQIPFAVSMTQVNDVHEADLSFIQNRAIAFTVSLHDPSAYLAEADITYNWDFGDSSGALISRELTVTHTYIVAGAFKPQVVVQAVIPDKTCTTPAGVGPTGNAVTNRPANPALIKGGALAADAAAGTMIVATLGDTVNVGPTQPAETDTEEDMTTKTPSPVNPNNPTVPAAISTAASQEVEPADETITGLAPVVIVAKREAGDKSKDDGCVIYRYGSFCTGIDVVEGIEGLKIVHVDKAVIRTGESEIEQHVVDLTVTCHGSLPTEVCTVVSDADCLLPVHTTCNSVAPSSDCQLVLRHHFNDSGIFCINVSMTNDVSLAVTSAKVSVTVGTGLSSVGTVTMVMGILIVSIIAGTVAYIYKRFKAYRPLREESGSASKSTESSSGWSSGPLLFWKLLSRQAPVENSPLIDDRLV</sequence>
<reference evidence="8" key="2">
    <citation type="submission" date="2020-02" db="EMBL/GenBank/DDBJ databases">
        <title>Esox lucius (northern pike) genome, fEsoLuc1, primary haplotype.</title>
        <authorList>
            <person name="Myers G."/>
            <person name="Karagic N."/>
            <person name="Meyer A."/>
            <person name="Pippel M."/>
            <person name="Reichard M."/>
            <person name="Winkler S."/>
            <person name="Tracey A."/>
            <person name="Sims Y."/>
            <person name="Howe K."/>
            <person name="Rhie A."/>
            <person name="Formenti G."/>
            <person name="Durbin R."/>
            <person name="Fedrigo O."/>
            <person name="Jarvis E.D."/>
        </authorList>
    </citation>
    <scope>NUCLEOTIDE SEQUENCE [LARGE SCALE GENOMIC DNA]</scope>
</reference>
<dbReference type="PANTHER" id="PTHR11861">
    <property type="entry name" value="MELANOCYTE PROTEIN PMEL 17-RELATED"/>
    <property type="match status" value="1"/>
</dbReference>